<dbReference type="Proteomes" id="UP000217465">
    <property type="component" value="Unassembled WGS sequence"/>
</dbReference>
<proteinExistence type="predicted"/>
<reference evidence="2" key="2">
    <citation type="submission" date="2023-03" db="EMBL/GenBank/DDBJ databases">
        <authorList>
            <person name="Shen W."/>
            <person name="Cai J."/>
        </authorList>
    </citation>
    <scope>NUCLEOTIDE SEQUENCE</scope>
    <source>
        <strain evidence="2">P82-2</strain>
    </source>
</reference>
<protein>
    <recommendedName>
        <fullName evidence="5">DUF465 domain-containing protein</fullName>
    </recommendedName>
</protein>
<evidence type="ECO:0008006" key="5">
    <source>
        <dbReference type="Google" id="ProtNLM"/>
    </source>
</evidence>
<accession>A0A1S1ZQJ1</accession>
<dbReference type="EMBL" id="JARQAG010000003">
    <property type="protein sequence ID" value="MDT2731403.1"/>
    <property type="molecule type" value="Genomic_DNA"/>
</dbReference>
<evidence type="ECO:0000256" key="1">
    <source>
        <dbReference type="SAM" id="Coils"/>
    </source>
</evidence>
<dbReference type="RefSeq" id="WP_003102769.1">
    <property type="nucleotide sequence ID" value="NZ_CBCPIC010000027.1"/>
</dbReference>
<reference evidence="3 4" key="1">
    <citation type="submission" date="2016-06" db="EMBL/GenBank/DDBJ databases">
        <authorList>
            <person name="Haines A.N."/>
            <person name="Council K.R."/>
        </authorList>
    </citation>
    <scope>NUCLEOTIDE SEQUENCE [LARGE SCALE GENOMIC DNA]</scope>
    <source>
        <strain evidence="3 4">SP158-29</strain>
    </source>
</reference>
<dbReference type="EMBL" id="NSGR01000008">
    <property type="protein sequence ID" value="PCH12371.1"/>
    <property type="molecule type" value="Genomic_DNA"/>
</dbReference>
<dbReference type="OrthoDB" id="9853339at2"/>
<gene>
    <name evidence="3" type="ORF">A9Y57_01086</name>
    <name evidence="2" type="ORF">P7G31_03935</name>
</gene>
<dbReference type="GeneID" id="61420250"/>
<name>A0A1S1ZQJ1_9STRE</name>
<evidence type="ECO:0000313" key="4">
    <source>
        <dbReference type="Proteomes" id="UP000217465"/>
    </source>
</evidence>
<dbReference type="Proteomes" id="UP001180515">
    <property type="component" value="Unassembled WGS sequence"/>
</dbReference>
<organism evidence="3 4">
    <name type="scientific">Streptococcus parauberis</name>
    <dbReference type="NCBI Taxonomy" id="1348"/>
    <lineage>
        <taxon>Bacteria</taxon>
        <taxon>Bacillati</taxon>
        <taxon>Bacillota</taxon>
        <taxon>Bacilli</taxon>
        <taxon>Lactobacillales</taxon>
        <taxon>Streptococcaceae</taxon>
        <taxon>Streptococcus</taxon>
    </lineage>
</organism>
<evidence type="ECO:0000313" key="2">
    <source>
        <dbReference type="EMBL" id="MDT2731403.1"/>
    </source>
</evidence>
<keyword evidence="1" id="KW-0175">Coiled coil</keyword>
<feature type="coiled-coil region" evidence="1">
    <location>
        <begin position="4"/>
        <end position="46"/>
    </location>
</feature>
<sequence>MNLLDRLKKANDKKSKNREIYIEKNRNSYLEELQELQANINQLKVAKNPSTTRLSILKKRKDRVENILNHDI</sequence>
<dbReference type="AlphaFoldDB" id="A0A1S1ZQJ1"/>
<evidence type="ECO:0000313" key="3">
    <source>
        <dbReference type="EMBL" id="PCH12371.1"/>
    </source>
</evidence>
<comment type="caution">
    <text evidence="3">The sequence shown here is derived from an EMBL/GenBank/DDBJ whole genome shotgun (WGS) entry which is preliminary data.</text>
</comment>